<reference evidence="2 3" key="1">
    <citation type="submission" date="2024-10" db="EMBL/GenBank/DDBJ databases">
        <authorList>
            <person name="Kim D."/>
        </authorList>
    </citation>
    <scope>NUCLEOTIDE SEQUENCE [LARGE SCALE GENOMIC DNA]</scope>
    <source>
        <strain evidence="2">BH-2024</strain>
    </source>
</reference>
<feature type="compositionally biased region" description="Polar residues" evidence="1">
    <location>
        <begin position="86"/>
        <end position="118"/>
    </location>
</feature>
<evidence type="ECO:0000313" key="2">
    <source>
        <dbReference type="EMBL" id="KAL3077056.1"/>
    </source>
</evidence>
<protein>
    <submittedName>
        <fullName evidence="2">Uncharacterized protein</fullName>
    </submittedName>
</protein>
<keyword evidence="3" id="KW-1185">Reference proteome</keyword>
<dbReference type="AlphaFoldDB" id="A0ABD2ID59"/>
<gene>
    <name evidence="2" type="ORF">niasHT_035890</name>
</gene>
<dbReference type="EMBL" id="JBICBT010001235">
    <property type="protein sequence ID" value="KAL3077056.1"/>
    <property type="molecule type" value="Genomic_DNA"/>
</dbReference>
<comment type="caution">
    <text evidence="2">The sequence shown here is derived from an EMBL/GenBank/DDBJ whole genome shotgun (WGS) entry which is preliminary data.</text>
</comment>
<organism evidence="2 3">
    <name type="scientific">Heterodera trifolii</name>
    <dbReference type="NCBI Taxonomy" id="157864"/>
    <lineage>
        <taxon>Eukaryota</taxon>
        <taxon>Metazoa</taxon>
        <taxon>Ecdysozoa</taxon>
        <taxon>Nematoda</taxon>
        <taxon>Chromadorea</taxon>
        <taxon>Rhabditida</taxon>
        <taxon>Tylenchina</taxon>
        <taxon>Tylenchomorpha</taxon>
        <taxon>Tylenchoidea</taxon>
        <taxon>Heteroderidae</taxon>
        <taxon>Heteroderinae</taxon>
        <taxon>Heterodera</taxon>
    </lineage>
</organism>
<evidence type="ECO:0000313" key="3">
    <source>
        <dbReference type="Proteomes" id="UP001620626"/>
    </source>
</evidence>
<evidence type="ECO:0000256" key="1">
    <source>
        <dbReference type="SAM" id="MobiDB-lite"/>
    </source>
</evidence>
<name>A0ABD2ID59_9BILA</name>
<feature type="compositionally biased region" description="Polar residues" evidence="1">
    <location>
        <begin position="143"/>
        <end position="153"/>
    </location>
</feature>
<dbReference type="Proteomes" id="UP001620626">
    <property type="component" value="Unassembled WGS sequence"/>
</dbReference>
<feature type="region of interest" description="Disordered" evidence="1">
    <location>
        <begin position="69"/>
        <end position="184"/>
    </location>
</feature>
<proteinExistence type="predicted"/>
<feature type="compositionally biased region" description="Low complexity" evidence="1">
    <location>
        <begin position="71"/>
        <end position="85"/>
    </location>
</feature>
<feature type="compositionally biased region" description="Gly residues" evidence="1">
    <location>
        <begin position="157"/>
        <end position="167"/>
    </location>
</feature>
<accession>A0ABD2ID59</accession>
<sequence length="201" mass="22084">MKQQQYSQTTTTQHQPMLQKILPTLDLDRHGLGVMEKFRVIQALFERMGYEFPKEKAAEISRKINEPYNNQQQQQQAGRQQLGQATSRPPTLQQQQNTPSTSGTTTSCIVKNPSSFHPKSTPPAERKRMTGLPPNAKSKCKNRMSNSNASTKWMPTAGGGGGGGTQFGGPIAMPTTTTTMTRNSQSAACSTVCKECDHHSE</sequence>